<keyword evidence="5 8" id="KW-1133">Transmembrane helix</keyword>
<dbReference type="STRING" id="329726.AM1_0169"/>
<evidence type="ECO:0000256" key="4">
    <source>
        <dbReference type="ARBA" id="ARBA00022692"/>
    </source>
</evidence>
<dbReference type="eggNOG" id="COG0848">
    <property type="taxonomic scope" value="Bacteria"/>
</dbReference>
<dbReference type="RefSeq" id="WP_012160868.1">
    <property type="nucleotide sequence ID" value="NC_009925.1"/>
</dbReference>
<evidence type="ECO:0000256" key="1">
    <source>
        <dbReference type="ARBA" id="ARBA00004162"/>
    </source>
</evidence>
<keyword evidence="4 7" id="KW-0812">Transmembrane</keyword>
<protein>
    <submittedName>
        <fullName evidence="9">Biopolymer transport protein ExbD/TolR, putative</fullName>
    </submittedName>
</protein>
<proteinExistence type="inferred from homology"/>
<sequence>MRFRSRKTGSQIPEVNLVPLMDVLMSVLTFFIIISMTLTGQQVLQVTLPTSNTASIDNNKLPQQANPLVVGLTLKEEIILDNEPVNSGKLANRISTYIDKNPQGRIILSADRKLPYSKVSALLKKMGKMGGDRISLLLQDK</sequence>
<name>B0C7J5_ACAM1</name>
<keyword evidence="7" id="KW-0653">Protein transport</keyword>
<organism evidence="9 10">
    <name type="scientific">Acaryochloris marina (strain MBIC 11017)</name>
    <dbReference type="NCBI Taxonomy" id="329726"/>
    <lineage>
        <taxon>Bacteria</taxon>
        <taxon>Bacillati</taxon>
        <taxon>Cyanobacteriota</taxon>
        <taxon>Cyanophyceae</taxon>
        <taxon>Acaryochloridales</taxon>
        <taxon>Acaryochloridaceae</taxon>
        <taxon>Acaryochloris</taxon>
    </lineage>
</organism>
<feature type="transmembrane region" description="Helical" evidence="8">
    <location>
        <begin position="20"/>
        <end position="38"/>
    </location>
</feature>
<keyword evidence="10" id="KW-1185">Reference proteome</keyword>
<dbReference type="InterPro" id="IPR003400">
    <property type="entry name" value="ExbD"/>
</dbReference>
<dbReference type="PANTHER" id="PTHR30558">
    <property type="entry name" value="EXBD MEMBRANE COMPONENT OF PMF-DRIVEN MACROMOLECULE IMPORT SYSTEM"/>
    <property type="match status" value="1"/>
</dbReference>
<dbReference type="Proteomes" id="UP000000268">
    <property type="component" value="Chromosome"/>
</dbReference>
<keyword evidence="7" id="KW-0813">Transport</keyword>
<accession>B0C7J5</accession>
<dbReference type="HOGENOM" id="CLU_085305_3_2_3"/>
<evidence type="ECO:0000256" key="3">
    <source>
        <dbReference type="ARBA" id="ARBA00022475"/>
    </source>
</evidence>
<dbReference type="EMBL" id="CP000828">
    <property type="protein sequence ID" value="ABW25255.1"/>
    <property type="molecule type" value="Genomic_DNA"/>
</dbReference>
<keyword evidence="3" id="KW-1003">Cell membrane</keyword>
<reference evidence="9 10" key="1">
    <citation type="journal article" date="2008" name="Proc. Natl. Acad. Sci. U.S.A.">
        <title>Niche adaptation and genome expansion in the chlorophyll d-producing cyanobacterium Acaryochloris marina.</title>
        <authorList>
            <person name="Swingley W.D."/>
            <person name="Chen M."/>
            <person name="Cheung P.C."/>
            <person name="Conrad A.L."/>
            <person name="Dejesa L.C."/>
            <person name="Hao J."/>
            <person name="Honchak B.M."/>
            <person name="Karbach L.E."/>
            <person name="Kurdoglu A."/>
            <person name="Lahiri S."/>
            <person name="Mastrian S.D."/>
            <person name="Miyashita H."/>
            <person name="Page L."/>
            <person name="Ramakrishna P."/>
            <person name="Satoh S."/>
            <person name="Sattley W.M."/>
            <person name="Shimada Y."/>
            <person name="Taylor H.L."/>
            <person name="Tomo T."/>
            <person name="Tsuchiya T."/>
            <person name="Wang Z.T."/>
            <person name="Raymond J."/>
            <person name="Mimuro M."/>
            <person name="Blankenship R.E."/>
            <person name="Touchman J.W."/>
        </authorList>
    </citation>
    <scope>NUCLEOTIDE SEQUENCE [LARGE SCALE GENOMIC DNA]</scope>
    <source>
        <strain evidence="10">MBIC 11017</strain>
    </source>
</reference>
<dbReference type="Gene3D" id="3.30.420.270">
    <property type="match status" value="1"/>
</dbReference>
<dbReference type="KEGG" id="amr:AM1_0169"/>
<dbReference type="GO" id="GO:0015031">
    <property type="term" value="P:protein transport"/>
    <property type="evidence" value="ECO:0007669"/>
    <property type="project" value="UniProtKB-KW"/>
</dbReference>
<dbReference type="GO" id="GO:0005886">
    <property type="term" value="C:plasma membrane"/>
    <property type="evidence" value="ECO:0007669"/>
    <property type="project" value="UniProtKB-SubCell"/>
</dbReference>
<dbReference type="OrthoDB" id="424972at2"/>
<keyword evidence="6 8" id="KW-0472">Membrane</keyword>
<dbReference type="Pfam" id="PF02472">
    <property type="entry name" value="ExbD"/>
    <property type="match status" value="1"/>
</dbReference>
<comment type="subcellular location">
    <subcellularLocation>
        <location evidence="1">Cell membrane</location>
        <topology evidence="1">Single-pass membrane protein</topology>
    </subcellularLocation>
    <subcellularLocation>
        <location evidence="7">Cell membrane</location>
        <topology evidence="7">Single-pass type II membrane protein</topology>
    </subcellularLocation>
</comment>
<evidence type="ECO:0000256" key="5">
    <source>
        <dbReference type="ARBA" id="ARBA00022989"/>
    </source>
</evidence>
<evidence type="ECO:0000256" key="6">
    <source>
        <dbReference type="ARBA" id="ARBA00023136"/>
    </source>
</evidence>
<evidence type="ECO:0000313" key="10">
    <source>
        <dbReference type="Proteomes" id="UP000000268"/>
    </source>
</evidence>
<evidence type="ECO:0000256" key="2">
    <source>
        <dbReference type="ARBA" id="ARBA00005811"/>
    </source>
</evidence>
<evidence type="ECO:0000256" key="7">
    <source>
        <dbReference type="RuleBase" id="RU003879"/>
    </source>
</evidence>
<dbReference type="AlphaFoldDB" id="B0C7J5"/>
<evidence type="ECO:0000313" key="9">
    <source>
        <dbReference type="EMBL" id="ABW25255.1"/>
    </source>
</evidence>
<dbReference type="GO" id="GO:0022857">
    <property type="term" value="F:transmembrane transporter activity"/>
    <property type="evidence" value="ECO:0007669"/>
    <property type="project" value="InterPro"/>
</dbReference>
<dbReference type="PANTHER" id="PTHR30558:SF3">
    <property type="entry name" value="BIOPOLYMER TRANSPORT PROTEIN EXBD-RELATED"/>
    <property type="match status" value="1"/>
</dbReference>
<comment type="similarity">
    <text evidence="2 7">Belongs to the ExbD/TolR family.</text>
</comment>
<gene>
    <name evidence="9" type="ordered locus">AM1_0169</name>
</gene>
<evidence type="ECO:0000256" key="8">
    <source>
        <dbReference type="SAM" id="Phobius"/>
    </source>
</evidence>